<protein>
    <submittedName>
        <fullName evidence="6">Oligopeptide/dipeptide ABC transporter, ATP-binding protein, C-terminal domain-containing protein</fullName>
    </submittedName>
</protein>
<dbReference type="Pfam" id="PF00005">
    <property type="entry name" value="ABC_tran"/>
    <property type="match status" value="1"/>
</dbReference>
<dbReference type="FunFam" id="3.40.50.300:FF:000016">
    <property type="entry name" value="Oligopeptide ABC transporter ATP-binding component"/>
    <property type="match status" value="1"/>
</dbReference>
<dbReference type="GO" id="GO:0005524">
    <property type="term" value="F:ATP binding"/>
    <property type="evidence" value="ECO:0007669"/>
    <property type="project" value="UniProtKB-KW"/>
</dbReference>
<organism evidence="6 7">
    <name type="scientific">Natronorubrum texcoconense</name>
    <dbReference type="NCBI Taxonomy" id="1095776"/>
    <lineage>
        <taxon>Archaea</taxon>
        <taxon>Methanobacteriati</taxon>
        <taxon>Methanobacteriota</taxon>
        <taxon>Stenosarchaea group</taxon>
        <taxon>Halobacteria</taxon>
        <taxon>Halobacteriales</taxon>
        <taxon>Natrialbaceae</taxon>
        <taxon>Natronorubrum</taxon>
    </lineage>
</organism>
<keyword evidence="2" id="KW-0813">Transport</keyword>
<dbReference type="Pfam" id="PF08352">
    <property type="entry name" value="oligo_HPY"/>
    <property type="match status" value="1"/>
</dbReference>
<comment type="similarity">
    <text evidence="1">Belongs to the ABC transporter superfamily.</text>
</comment>
<reference evidence="7" key="1">
    <citation type="submission" date="2016-10" db="EMBL/GenBank/DDBJ databases">
        <authorList>
            <person name="Varghese N."/>
            <person name="Submissions S."/>
        </authorList>
    </citation>
    <scope>NUCLEOTIDE SEQUENCE [LARGE SCALE GENOMIC DNA]</scope>
    <source>
        <strain evidence="7">B4,CECT 8067,JCM 17497</strain>
    </source>
</reference>
<evidence type="ECO:0000313" key="7">
    <source>
        <dbReference type="Proteomes" id="UP000198882"/>
    </source>
</evidence>
<dbReference type="PROSITE" id="PS00211">
    <property type="entry name" value="ABC_TRANSPORTER_1"/>
    <property type="match status" value="1"/>
</dbReference>
<evidence type="ECO:0000256" key="1">
    <source>
        <dbReference type="ARBA" id="ARBA00005417"/>
    </source>
</evidence>
<proteinExistence type="inferred from homology"/>
<dbReference type="SUPFAM" id="SSF52540">
    <property type="entry name" value="P-loop containing nucleoside triphosphate hydrolases"/>
    <property type="match status" value="1"/>
</dbReference>
<dbReference type="EMBL" id="FNFE01000005">
    <property type="protein sequence ID" value="SDK60583.1"/>
    <property type="molecule type" value="Genomic_DNA"/>
</dbReference>
<dbReference type="OrthoDB" id="18209at2157"/>
<evidence type="ECO:0000313" key="6">
    <source>
        <dbReference type="EMBL" id="SDK60583.1"/>
    </source>
</evidence>
<dbReference type="GO" id="GO:0055085">
    <property type="term" value="P:transmembrane transport"/>
    <property type="evidence" value="ECO:0007669"/>
    <property type="project" value="UniProtKB-ARBA"/>
</dbReference>
<dbReference type="NCBIfam" id="TIGR01727">
    <property type="entry name" value="oligo_HPY"/>
    <property type="match status" value="1"/>
</dbReference>
<dbReference type="InterPro" id="IPR013563">
    <property type="entry name" value="Oligopep_ABC_C"/>
</dbReference>
<feature type="domain" description="ABC transporter" evidence="5">
    <location>
        <begin position="23"/>
        <end position="283"/>
    </location>
</feature>
<evidence type="ECO:0000259" key="5">
    <source>
        <dbReference type="PROSITE" id="PS50893"/>
    </source>
</evidence>
<dbReference type="InterPro" id="IPR027417">
    <property type="entry name" value="P-loop_NTPase"/>
</dbReference>
<dbReference type="RefSeq" id="WP_090309914.1">
    <property type="nucleotide sequence ID" value="NZ_FNFE01000005.1"/>
</dbReference>
<sequence length="435" mass="48047">MSTIDQRDTDDRTDRVDGREPLLEVTDLQKHFPVHSGLFASVRFDRDSGGLPVRFDESSVKAVDGVSFSVEPGETLGVVGESGCGKSTLARTIVGLEEPTAGEVRFDGERTDEIEESEFRKRTQMVFQDPQSSLNGRRKIGHIIEDPLEGAGWEKSRRQERSLELLEQVGLKREYYNRYPHEFSGGQRQRINLARSLSINPDLVIADEPVSGLDVSVQAQILNLMDDLQEEYGLTYLLISHDLSVVRYIADRVAVMYLGEFVELSPTEELFTDQHHPYTRSLLRSVPNPDPDQPGVQSVLGGTVPSASNPPRGCRFHTRCPDFILPDGFSSDGYEAYERLLDDVRDRTIDADANEPSAVVDAYLGDSDGIPTAARGDAERAVERALEGEWATARETLEAHESVCQSTAPALESTAAGRVAACHLEVDEGGDSREP</sequence>
<dbReference type="STRING" id="1095776.SAMN04515672_3484"/>
<dbReference type="CDD" id="cd03257">
    <property type="entry name" value="ABC_NikE_OppD_transporters"/>
    <property type="match status" value="1"/>
</dbReference>
<evidence type="ECO:0000256" key="2">
    <source>
        <dbReference type="ARBA" id="ARBA00022448"/>
    </source>
</evidence>
<keyword evidence="3" id="KW-0547">Nucleotide-binding</keyword>
<accession>A0A1G9D9W3</accession>
<dbReference type="InterPro" id="IPR003593">
    <property type="entry name" value="AAA+_ATPase"/>
</dbReference>
<dbReference type="Proteomes" id="UP000198882">
    <property type="component" value="Unassembled WGS sequence"/>
</dbReference>
<evidence type="ECO:0000256" key="4">
    <source>
        <dbReference type="ARBA" id="ARBA00022840"/>
    </source>
</evidence>
<dbReference type="InterPro" id="IPR050319">
    <property type="entry name" value="ABC_transp_ATP-bind"/>
</dbReference>
<dbReference type="InterPro" id="IPR003439">
    <property type="entry name" value="ABC_transporter-like_ATP-bd"/>
</dbReference>
<dbReference type="SMART" id="SM00382">
    <property type="entry name" value="AAA"/>
    <property type="match status" value="1"/>
</dbReference>
<dbReference type="InterPro" id="IPR017871">
    <property type="entry name" value="ABC_transporter-like_CS"/>
</dbReference>
<keyword evidence="7" id="KW-1185">Reference proteome</keyword>
<dbReference type="PANTHER" id="PTHR43776">
    <property type="entry name" value="TRANSPORT ATP-BINDING PROTEIN"/>
    <property type="match status" value="1"/>
</dbReference>
<gene>
    <name evidence="6" type="ORF">SAMN04515672_3484</name>
</gene>
<keyword evidence="4 6" id="KW-0067">ATP-binding</keyword>
<dbReference type="AlphaFoldDB" id="A0A1G9D9W3"/>
<dbReference type="GO" id="GO:0016887">
    <property type="term" value="F:ATP hydrolysis activity"/>
    <property type="evidence" value="ECO:0007669"/>
    <property type="project" value="InterPro"/>
</dbReference>
<dbReference type="Gene3D" id="3.40.50.300">
    <property type="entry name" value="P-loop containing nucleotide triphosphate hydrolases"/>
    <property type="match status" value="1"/>
</dbReference>
<evidence type="ECO:0000256" key="3">
    <source>
        <dbReference type="ARBA" id="ARBA00022741"/>
    </source>
</evidence>
<dbReference type="PROSITE" id="PS50893">
    <property type="entry name" value="ABC_TRANSPORTER_2"/>
    <property type="match status" value="1"/>
</dbReference>
<name>A0A1G9D9W3_9EURY</name>
<dbReference type="PANTHER" id="PTHR43776:SF7">
    <property type="entry name" value="D,D-DIPEPTIDE TRANSPORT ATP-BINDING PROTEIN DDPF-RELATED"/>
    <property type="match status" value="1"/>
</dbReference>
<dbReference type="GO" id="GO:0015833">
    <property type="term" value="P:peptide transport"/>
    <property type="evidence" value="ECO:0007669"/>
    <property type="project" value="InterPro"/>
</dbReference>